<name>A0A1I8JA81_9PLAT</name>
<keyword evidence="3" id="KW-0158">Chromosome</keyword>
<evidence type="ECO:0000256" key="6">
    <source>
        <dbReference type="SAM" id="MobiDB-lite"/>
    </source>
</evidence>
<keyword evidence="5" id="KW-0539">Nucleus</keyword>
<dbReference type="InterPro" id="IPR036388">
    <property type="entry name" value="WH-like_DNA-bd_sf"/>
</dbReference>
<protein>
    <submittedName>
        <fullName evidence="9">H15 domain-containing protein</fullName>
    </submittedName>
</protein>
<keyword evidence="8" id="KW-1185">Reference proteome</keyword>
<organism evidence="8 9">
    <name type="scientific">Macrostomum lignano</name>
    <dbReference type="NCBI Taxonomy" id="282301"/>
    <lineage>
        <taxon>Eukaryota</taxon>
        <taxon>Metazoa</taxon>
        <taxon>Spiralia</taxon>
        <taxon>Lophotrochozoa</taxon>
        <taxon>Platyhelminthes</taxon>
        <taxon>Rhabditophora</taxon>
        <taxon>Macrostomorpha</taxon>
        <taxon>Macrostomida</taxon>
        <taxon>Macrostomidae</taxon>
        <taxon>Macrostomum</taxon>
    </lineage>
</organism>
<dbReference type="Proteomes" id="UP000095280">
    <property type="component" value="Unplaced"/>
</dbReference>
<dbReference type="InterPro" id="IPR036390">
    <property type="entry name" value="WH_DNA-bd_sf"/>
</dbReference>
<dbReference type="GO" id="GO:0005634">
    <property type="term" value="C:nucleus"/>
    <property type="evidence" value="ECO:0007669"/>
    <property type="project" value="UniProtKB-SubCell"/>
</dbReference>
<dbReference type="GO" id="GO:0030261">
    <property type="term" value="P:chromosome condensation"/>
    <property type="evidence" value="ECO:0007669"/>
    <property type="project" value="TreeGrafter"/>
</dbReference>
<dbReference type="GO" id="GO:0000786">
    <property type="term" value="C:nucleosome"/>
    <property type="evidence" value="ECO:0007669"/>
    <property type="project" value="InterPro"/>
</dbReference>
<dbReference type="PANTHER" id="PTHR11467:SF36">
    <property type="entry name" value="HISTONE 24-RELATED"/>
    <property type="match status" value="1"/>
</dbReference>
<feature type="region of interest" description="Disordered" evidence="6">
    <location>
        <begin position="451"/>
        <end position="482"/>
    </location>
</feature>
<dbReference type="FunFam" id="1.10.10.10:FF:000140">
    <property type="entry name" value="Histone H1.0"/>
    <property type="match status" value="1"/>
</dbReference>
<sequence length="918" mass="97268">DHDGVRPQLVRIVQQGFAQQHISRLEQVLPPEYRQLNSGILESDEMPRVQSLLDLAELRRQLGRWPIDGERDAAGLNLSLLFPTDSDSLRQTPTVCNKLRQFSTNSDSLQQTRTVFNKLGQFATNSDSLQQTPTVCDRLRQFSTNSDSLQQTRTVCNKLGQFRQTPTVCNKLGQFPTNSDSFRQFSTVPTVSDKLPIVSDKCSFTHRCCSVKSSSSSSESSCCSSWCSPKNNATFQTRRSSRQSDNRPIRAWQYWNTSAFQRGHRSRIQDRVSTGCGRGGGGCCCCCCCCCRFGASRASVMYSSSSSGWELTTDRPTPSGSAKSSRRLRNRRAPELRLGRRCDRSTSQSSSSSVAVTWSGLSRRLLSTSLSSSPASVTSSTLVGPPEPSRVRLAAKHETVGWTEAAPNGPANRAAPGSALAANAYRPARHTRSFTGGRPNIKPNIIDMTEASAPAPAAAGKAKKPRASKKKEAKPRSHPSYTDMIVKAISALKDRKGSSRQSITKYLRANYKFGADERVDAYVKAALKAGSKSGRFVHTKGVGASGSFALGEKSGKAGGASPRKAAGAKRKASPKKRPSAAAKKPAGAKKASPAKKRPKAAAATAAPAAAAAAPAAAAAAPAAAAKPRRSAGAKKPKKAAAGGAKKKPAAAKKKPAKPKAAKAKKPKASPKKKAAKKNQPQRVVARLARPGRNAVNVKCVTIGQRLGFGLPWIARRHRAFVDEDSVVVADRLPAPQLAALAVHLRLFGISFGHAMTAAVFLSLVAQLLAGAHAVHIVGGAGAAWNAQGDMRLQRRLVQGVGRRGAWPDNGAQLGASLSLPVGDRHPAAIVNPIGQRQVVNVGEDHVKGRPVHRDLDAKEMRRPSGEVGAAGCSGAKQNVEAGHLVDAEAARPGAGGVGLVSLVGQPDAQQFVLVVASP</sequence>
<dbReference type="PANTHER" id="PTHR11467">
    <property type="entry name" value="HISTONE H1"/>
    <property type="match status" value="1"/>
</dbReference>
<dbReference type="SMART" id="SM00526">
    <property type="entry name" value="H15"/>
    <property type="match status" value="1"/>
</dbReference>
<dbReference type="InterPro" id="IPR005818">
    <property type="entry name" value="Histone_H1/H5_H15"/>
</dbReference>
<feature type="region of interest" description="Disordered" evidence="6">
    <location>
        <begin position="307"/>
        <end position="348"/>
    </location>
</feature>
<dbReference type="AlphaFoldDB" id="A0A1I8JA81"/>
<feature type="compositionally biased region" description="Basic residues" evidence="6">
    <location>
        <begin position="566"/>
        <end position="578"/>
    </location>
</feature>
<feature type="compositionally biased region" description="Basic residues" evidence="6">
    <location>
        <begin position="461"/>
        <end position="477"/>
    </location>
</feature>
<dbReference type="WBParaSite" id="maker-uti_cns_0046291-snap-gene-0.2-mRNA-1">
    <property type="protein sequence ID" value="maker-uti_cns_0046291-snap-gene-0.2-mRNA-1"/>
    <property type="gene ID" value="maker-uti_cns_0046291-snap-gene-0.2"/>
</dbReference>
<evidence type="ECO:0000313" key="8">
    <source>
        <dbReference type="Proteomes" id="UP000095280"/>
    </source>
</evidence>
<accession>A0A1I8JA81</accession>
<evidence type="ECO:0000256" key="1">
    <source>
        <dbReference type="ARBA" id="ARBA00004123"/>
    </source>
</evidence>
<dbReference type="CDD" id="cd00073">
    <property type="entry name" value="H15"/>
    <property type="match status" value="1"/>
</dbReference>
<feature type="compositionally biased region" description="Low complexity" evidence="6">
    <location>
        <begin position="579"/>
        <end position="591"/>
    </location>
</feature>
<evidence type="ECO:0000313" key="9">
    <source>
        <dbReference type="WBParaSite" id="maker-uti_cns_0046291-snap-gene-0.2-mRNA-1"/>
    </source>
</evidence>
<dbReference type="PRINTS" id="PR00624">
    <property type="entry name" value="HISTONEH5"/>
</dbReference>
<dbReference type="Pfam" id="PF00538">
    <property type="entry name" value="Linker_histone"/>
    <property type="match status" value="1"/>
</dbReference>
<evidence type="ECO:0000259" key="7">
    <source>
        <dbReference type="PROSITE" id="PS51504"/>
    </source>
</evidence>
<evidence type="ECO:0000256" key="3">
    <source>
        <dbReference type="ARBA" id="ARBA00022454"/>
    </source>
</evidence>
<feature type="compositionally biased region" description="Basic residues" evidence="6">
    <location>
        <begin position="626"/>
        <end position="676"/>
    </location>
</feature>
<feature type="region of interest" description="Disordered" evidence="6">
    <location>
        <begin position="625"/>
        <end position="683"/>
    </location>
</feature>
<comment type="subcellular location">
    <subcellularLocation>
        <location evidence="2">Chromosome</location>
    </subcellularLocation>
    <subcellularLocation>
        <location evidence="1">Nucleus</location>
    </subcellularLocation>
</comment>
<feature type="compositionally biased region" description="Low complexity" evidence="6">
    <location>
        <begin position="369"/>
        <end position="382"/>
    </location>
</feature>
<dbReference type="GO" id="GO:0003690">
    <property type="term" value="F:double-stranded DNA binding"/>
    <property type="evidence" value="ECO:0007669"/>
    <property type="project" value="TreeGrafter"/>
</dbReference>
<proteinExistence type="predicted"/>
<evidence type="ECO:0000256" key="4">
    <source>
        <dbReference type="ARBA" id="ARBA00023125"/>
    </source>
</evidence>
<feature type="domain" description="H15" evidence="7">
    <location>
        <begin position="477"/>
        <end position="552"/>
    </location>
</feature>
<reference evidence="9" key="1">
    <citation type="submission" date="2016-11" db="UniProtKB">
        <authorList>
            <consortium name="WormBaseParasite"/>
        </authorList>
    </citation>
    <scope>IDENTIFICATION</scope>
</reference>
<dbReference type="PROSITE" id="PS51504">
    <property type="entry name" value="H15"/>
    <property type="match status" value="1"/>
</dbReference>
<feature type="compositionally biased region" description="Polar residues" evidence="6">
    <location>
        <begin position="308"/>
        <end position="323"/>
    </location>
</feature>
<feature type="region of interest" description="Disordered" evidence="6">
    <location>
        <begin position="536"/>
        <end position="602"/>
    </location>
</feature>
<dbReference type="GO" id="GO:0031492">
    <property type="term" value="F:nucleosomal DNA binding"/>
    <property type="evidence" value="ECO:0007669"/>
    <property type="project" value="TreeGrafter"/>
</dbReference>
<feature type="compositionally biased region" description="Basic and acidic residues" evidence="6">
    <location>
        <begin position="332"/>
        <end position="344"/>
    </location>
</feature>
<dbReference type="InterPro" id="IPR005819">
    <property type="entry name" value="H1/H5"/>
</dbReference>
<evidence type="ECO:0000256" key="2">
    <source>
        <dbReference type="ARBA" id="ARBA00004286"/>
    </source>
</evidence>
<keyword evidence="4" id="KW-0238">DNA-binding</keyword>
<dbReference type="SUPFAM" id="SSF46785">
    <property type="entry name" value="Winged helix' DNA-binding domain"/>
    <property type="match status" value="1"/>
</dbReference>
<dbReference type="Gene3D" id="1.10.10.10">
    <property type="entry name" value="Winged helix-like DNA-binding domain superfamily/Winged helix DNA-binding domain"/>
    <property type="match status" value="1"/>
</dbReference>
<dbReference type="GO" id="GO:0030527">
    <property type="term" value="F:structural constituent of chromatin"/>
    <property type="evidence" value="ECO:0007669"/>
    <property type="project" value="InterPro"/>
</dbReference>
<dbReference type="GO" id="GO:0006334">
    <property type="term" value="P:nucleosome assembly"/>
    <property type="evidence" value="ECO:0007669"/>
    <property type="project" value="InterPro"/>
</dbReference>
<evidence type="ECO:0000256" key="5">
    <source>
        <dbReference type="ARBA" id="ARBA00023242"/>
    </source>
</evidence>
<dbReference type="GO" id="GO:0045910">
    <property type="term" value="P:negative regulation of DNA recombination"/>
    <property type="evidence" value="ECO:0007669"/>
    <property type="project" value="TreeGrafter"/>
</dbReference>
<feature type="compositionally biased region" description="Low complexity" evidence="6">
    <location>
        <begin position="451"/>
        <end position="460"/>
    </location>
</feature>
<feature type="region of interest" description="Disordered" evidence="6">
    <location>
        <begin position="369"/>
        <end position="388"/>
    </location>
</feature>